<dbReference type="InterPro" id="IPR003439">
    <property type="entry name" value="ABC_transporter-like_ATP-bd"/>
</dbReference>
<dbReference type="PANTHER" id="PTHR19229:SF190">
    <property type="entry name" value="RETINAL-SPECIFIC PHOSPHOLIPID-TRANSPORTING ATPASE ABCA4"/>
    <property type="match status" value="1"/>
</dbReference>
<organism evidence="3 4">
    <name type="scientific">Amazona collaria</name>
    <name type="common">yellow-billed parrot</name>
    <dbReference type="NCBI Taxonomy" id="241587"/>
    <lineage>
        <taxon>Eukaryota</taxon>
        <taxon>Metazoa</taxon>
        <taxon>Chordata</taxon>
        <taxon>Craniata</taxon>
        <taxon>Vertebrata</taxon>
        <taxon>Euteleostomi</taxon>
        <taxon>Archelosauria</taxon>
        <taxon>Archosauria</taxon>
        <taxon>Dinosauria</taxon>
        <taxon>Saurischia</taxon>
        <taxon>Theropoda</taxon>
        <taxon>Coelurosauria</taxon>
        <taxon>Aves</taxon>
        <taxon>Neognathae</taxon>
        <taxon>Neoaves</taxon>
        <taxon>Telluraves</taxon>
        <taxon>Australaves</taxon>
        <taxon>Psittaciformes</taxon>
        <taxon>Psittacidae</taxon>
        <taxon>Amazona</taxon>
    </lineage>
</organism>
<dbReference type="AlphaFoldDB" id="A0A8B9FJD6"/>
<feature type="transmembrane region" description="Helical" evidence="1">
    <location>
        <begin position="709"/>
        <end position="737"/>
    </location>
</feature>
<dbReference type="GO" id="GO:0005524">
    <property type="term" value="F:ATP binding"/>
    <property type="evidence" value="ECO:0007669"/>
    <property type="project" value="InterPro"/>
</dbReference>
<keyword evidence="1" id="KW-0812">Transmembrane</keyword>
<evidence type="ECO:0000313" key="3">
    <source>
        <dbReference type="Ensembl" id="ENSACOP00000008673.1"/>
    </source>
</evidence>
<dbReference type="Proteomes" id="UP000694522">
    <property type="component" value="Unplaced"/>
</dbReference>
<feature type="transmembrane region" description="Helical" evidence="1">
    <location>
        <begin position="668"/>
        <end position="689"/>
    </location>
</feature>
<dbReference type="Gene3D" id="3.40.50.300">
    <property type="entry name" value="P-loop containing nucleotide triphosphate hydrolases"/>
    <property type="match status" value="1"/>
</dbReference>
<dbReference type="PANTHER" id="PTHR19229">
    <property type="entry name" value="ATP-BINDING CASSETTE TRANSPORTER SUBFAMILY A ABCA"/>
    <property type="match status" value="1"/>
</dbReference>
<dbReference type="SUPFAM" id="SSF52540">
    <property type="entry name" value="P-loop containing nucleoside triphosphate hydrolases"/>
    <property type="match status" value="1"/>
</dbReference>
<dbReference type="GO" id="GO:0140359">
    <property type="term" value="F:ABC-type transporter activity"/>
    <property type="evidence" value="ECO:0007669"/>
    <property type="project" value="InterPro"/>
</dbReference>
<dbReference type="InterPro" id="IPR027417">
    <property type="entry name" value="P-loop_NTPase"/>
</dbReference>
<evidence type="ECO:0000256" key="1">
    <source>
        <dbReference type="SAM" id="Phobius"/>
    </source>
</evidence>
<keyword evidence="1" id="KW-1133">Transmembrane helix</keyword>
<keyword evidence="4" id="KW-1185">Reference proteome</keyword>
<evidence type="ECO:0000259" key="2">
    <source>
        <dbReference type="Pfam" id="PF00005"/>
    </source>
</evidence>
<accession>A0A8B9FJD6</accession>
<dbReference type="Pfam" id="PF00005">
    <property type="entry name" value="ABC_tran"/>
    <property type="match status" value="1"/>
</dbReference>
<name>A0A8B9FJD6_9PSIT</name>
<dbReference type="GO" id="GO:0016887">
    <property type="term" value="F:ATP hydrolysis activity"/>
    <property type="evidence" value="ECO:0007669"/>
    <property type="project" value="InterPro"/>
</dbReference>
<keyword evidence="1" id="KW-0472">Membrane</keyword>
<sequence>MGSSVLLNKVFDLHVYISTCIRKLIICNIHFGFIFSFFSQLRFLVELLWPLSLFLALVWLRKTNPLYRQHECHFPNKAMPSAGTLPWLHGIFCNMNNPCFHSPTPGEGPGVVSNYNNSILARVYKDAQELLLEDPEIRDLGRIWEELIIMTQFMETMRTNPERIAGRGIRILDILKDGETLTSFLLEDVGLPDIVVFQLINAQVRPEQFAYGVPNLTLKDIACSQMLLDRFIIFSSRRGLPSVHKAMCALSQESLQRVEDALYANVDFFKLFQLLPTVLNRNAPGADLKAWGRVMSSVTQLARKPSVQDLLVFLQAFVQDGRPEFLGHLVSSLSDLFCGYPEGGGSRVLSFNWYEDNNYKAFLGIDSTRKKSSYLYDNTTTPFCNALIQNLESNPLTRIAWSAVKPLLMGKILFAPDSPSVWQILKNANSTFEELERLRLLTKAWEEVGPQLWYFFQNSLQMNMIRDSLKHPTVRDFLNSQLGAEGLTAEHIINFLHNGSPESREKGMADFDWRNIFSAVDRALRLLSQYLECLTLDKFEGYPDETQLTHQALHLLEENKFWAGVVFPDIEPTASSLPPHVKYKIRMDIDAVQKTNKIKDRYWDPGPRADPVDDLRYIWGGFAYLQDMIEHGIIKTQTNTEVPIGIYLQQMPYPCFVDDVFMITLNRAFPIFMVLAWIYSVSMTVKSIVLEKEMRLKEAMKNRGITNGVIWCTWFLDSFFMMAVSTFLLTALIMSLLSQVAFGFGTEYLSRYEEQGLGLQWGNIRTSPLEGDEYSFLFSIKMMLFDAFLYGIISWYLDNVFPGDYGLPQPWYFPVQESYWLGPRNPKAEKTATADANTFFEPEPAGLIPGVCIQNLVKIFANRPKPAVDGMNITFYESQITAFLGHNGAGKTTTMPIVRSHHAPSSGIVQCIFLMWQGKKRVGMFSLFSQVNTDRPLPTHFWHCADWWLGYSDSHGLYSAQIRHVPSVQHLIQPVSTIPY</sequence>
<feature type="transmembrane region" description="Helical" evidence="1">
    <location>
        <begin position="43"/>
        <end position="60"/>
    </location>
</feature>
<feature type="transmembrane region" description="Helical" evidence="1">
    <location>
        <begin position="15"/>
        <end position="36"/>
    </location>
</feature>
<evidence type="ECO:0000313" key="4">
    <source>
        <dbReference type="Proteomes" id="UP000694522"/>
    </source>
</evidence>
<dbReference type="GO" id="GO:0016020">
    <property type="term" value="C:membrane"/>
    <property type="evidence" value="ECO:0007669"/>
    <property type="project" value="InterPro"/>
</dbReference>
<dbReference type="GO" id="GO:0140326">
    <property type="term" value="F:ATPase-coupled intramembrane lipid transporter activity"/>
    <property type="evidence" value="ECO:0007669"/>
    <property type="project" value="TreeGrafter"/>
</dbReference>
<dbReference type="InterPro" id="IPR026082">
    <property type="entry name" value="ABCA"/>
</dbReference>
<proteinExistence type="predicted"/>
<protein>
    <recommendedName>
        <fullName evidence="2">ABC transporter domain-containing protein</fullName>
    </recommendedName>
</protein>
<dbReference type="Ensembl" id="ENSACOT00000008971.1">
    <property type="protein sequence ID" value="ENSACOP00000008673.1"/>
    <property type="gene ID" value="ENSACOG00000006043.1"/>
</dbReference>
<feature type="domain" description="ABC transporter" evidence="2">
    <location>
        <begin position="869"/>
        <end position="911"/>
    </location>
</feature>
<reference evidence="3" key="2">
    <citation type="submission" date="2025-09" db="UniProtKB">
        <authorList>
            <consortium name="Ensembl"/>
        </authorList>
    </citation>
    <scope>IDENTIFICATION</scope>
</reference>
<reference evidence="3" key="1">
    <citation type="submission" date="2025-08" db="UniProtKB">
        <authorList>
            <consortium name="Ensembl"/>
        </authorList>
    </citation>
    <scope>IDENTIFICATION</scope>
</reference>
<dbReference type="GO" id="GO:0005548">
    <property type="term" value="F:phospholipid transporter activity"/>
    <property type="evidence" value="ECO:0007669"/>
    <property type="project" value="TreeGrafter"/>
</dbReference>